<dbReference type="FunFam" id="3.40.50.300:FF:001179">
    <property type="entry name" value="Rho family GTPase"/>
    <property type="match status" value="1"/>
</dbReference>
<dbReference type="PROSITE" id="PS51419">
    <property type="entry name" value="RAB"/>
    <property type="match status" value="1"/>
</dbReference>
<dbReference type="SUPFAM" id="SSF52540">
    <property type="entry name" value="P-loop containing nucleoside triphosphate hydrolases"/>
    <property type="match status" value="1"/>
</dbReference>
<evidence type="ECO:0000256" key="3">
    <source>
        <dbReference type="ARBA" id="ARBA00023134"/>
    </source>
</evidence>
<evidence type="ECO:0000313" key="5">
    <source>
        <dbReference type="Proteomes" id="UP000265000"/>
    </source>
</evidence>
<dbReference type="SMART" id="SM00174">
    <property type="entry name" value="RHO"/>
    <property type="match status" value="1"/>
</dbReference>
<dbReference type="Gene3D" id="3.40.50.300">
    <property type="entry name" value="P-loop containing nucleotide triphosphate hydrolases"/>
    <property type="match status" value="1"/>
</dbReference>
<name>A0A3Q2QLL4_FUNHE</name>
<dbReference type="Ensembl" id="ENSFHET00000017892.1">
    <property type="protein sequence ID" value="ENSFHEP00000011007.1"/>
    <property type="gene ID" value="ENSFHEG00000012398.1"/>
</dbReference>
<dbReference type="InterPro" id="IPR001806">
    <property type="entry name" value="Small_GTPase"/>
</dbReference>
<dbReference type="Proteomes" id="UP000265000">
    <property type="component" value="Unplaced"/>
</dbReference>
<dbReference type="Pfam" id="PF00071">
    <property type="entry name" value="Ras"/>
    <property type="match status" value="1"/>
</dbReference>
<evidence type="ECO:0000313" key="4">
    <source>
        <dbReference type="Ensembl" id="ENSFHEP00000028341.1"/>
    </source>
</evidence>
<dbReference type="SMART" id="SM00173">
    <property type="entry name" value="RAS"/>
    <property type="match status" value="1"/>
</dbReference>
<dbReference type="SMART" id="SM00175">
    <property type="entry name" value="RAB"/>
    <property type="match status" value="1"/>
</dbReference>
<dbReference type="GO" id="GO:0003924">
    <property type="term" value="F:GTPase activity"/>
    <property type="evidence" value="ECO:0007669"/>
    <property type="project" value="InterPro"/>
</dbReference>
<dbReference type="PANTHER" id="PTHR24072">
    <property type="entry name" value="RHO FAMILY GTPASE"/>
    <property type="match status" value="1"/>
</dbReference>
<dbReference type="AlphaFoldDB" id="A0A3Q2QLL4"/>
<dbReference type="GeneTree" id="ENSGT00940000153675"/>
<dbReference type="InterPro" id="IPR005225">
    <property type="entry name" value="Small_GTP-bd"/>
</dbReference>
<comment type="similarity">
    <text evidence="1">Belongs to the small GTPase superfamily. Rho family.</text>
</comment>
<dbReference type="PROSITE" id="PS51420">
    <property type="entry name" value="RHO"/>
    <property type="match status" value="1"/>
</dbReference>
<evidence type="ECO:0000256" key="1">
    <source>
        <dbReference type="ARBA" id="ARBA00010142"/>
    </source>
</evidence>
<dbReference type="STRING" id="8078.ENSFHEP00000011007"/>
<protein>
    <submittedName>
        <fullName evidence="4">Cell division cycle 42, like</fullName>
    </submittedName>
</protein>
<organism evidence="4 5">
    <name type="scientific">Fundulus heteroclitus</name>
    <name type="common">Killifish</name>
    <name type="synonym">Mummichog</name>
    <dbReference type="NCBI Taxonomy" id="8078"/>
    <lineage>
        <taxon>Eukaryota</taxon>
        <taxon>Metazoa</taxon>
        <taxon>Chordata</taxon>
        <taxon>Craniata</taxon>
        <taxon>Vertebrata</taxon>
        <taxon>Euteleostomi</taxon>
        <taxon>Actinopterygii</taxon>
        <taxon>Neopterygii</taxon>
        <taxon>Teleostei</taxon>
        <taxon>Neoteleostei</taxon>
        <taxon>Acanthomorphata</taxon>
        <taxon>Ovalentaria</taxon>
        <taxon>Atherinomorphae</taxon>
        <taxon>Cyprinodontiformes</taxon>
        <taxon>Fundulidae</taxon>
        <taxon>Fundulus</taxon>
    </lineage>
</organism>
<dbReference type="InterPro" id="IPR027417">
    <property type="entry name" value="P-loop_NTPase"/>
</dbReference>
<dbReference type="GO" id="GO:0007264">
    <property type="term" value="P:small GTPase-mediated signal transduction"/>
    <property type="evidence" value="ECO:0007669"/>
    <property type="project" value="InterPro"/>
</dbReference>
<evidence type="ECO:0000256" key="2">
    <source>
        <dbReference type="ARBA" id="ARBA00022741"/>
    </source>
</evidence>
<keyword evidence="5" id="KW-1185">Reference proteome</keyword>
<proteinExistence type="inferred from homology"/>
<sequence>MQTVKCVAVGDRASQKTPLLVSYTHPNCLSEYESTVFDNYAATVWVSGQPYTLGLFDTAGHEDYDRLRPLSYKQTDVFLVCFSVVDPTSAENTRTKWVHEISYHSPGTPFLLVGTQTDLREDSTIVEKLAMNKKRPIYPKDGKKLARKLGAVKYVECSIVTQEGVKTVFEEAILVALGPGKRSLSCFCLQL</sequence>
<dbReference type="GO" id="GO:0005525">
    <property type="term" value="F:GTP binding"/>
    <property type="evidence" value="ECO:0007669"/>
    <property type="project" value="UniProtKB-KW"/>
</dbReference>
<dbReference type="InterPro" id="IPR003578">
    <property type="entry name" value="Small_GTPase_Rho"/>
</dbReference>
<keyword evidence="2" id="KW-0547">Nucleotide-binding</keyword>
<keyword evidence="3" id="KW-0342">GTP-binding</keyword>
<dbReference type="PRINTS" id="PR00449">
    <property type="entry name" value="RASTRNSFRMNG"/>
</dbReference>
<dbReference type="NCBIfam" id="TIGR00231">
    <property type="entry name" value="small_GTP"/>
    <property type="match status" value="1"/>
</dbReference>
<reference evidence="4" key="1">
    <citation type="submission" date="2025-05" db="UniProtKB">
        <authorList>
            <consortium name="Ensembl"/>
        </authorList>
    </citation>
    <scope>IDENTIFICATION</scope>
</reference>
<dbReference type="Ensembl" id="ENSFHET00000031428.1">
    <property type="protein sequence ID" value="ENSFHEP00000028341.1"/>
    <property type="gene ID" value="ENSFHEG00000012398.1"/>
</dbReference>
<dbReference type="PROSITE" id="PS51421">
    <property type="entry name" value="RAS"/>
    <property type="match status" value="1"/>
</dbReference>
<accession>A0A3Q2QLL4</accession>